<comment type="caution">
    <text evidence="1">The sequence shown here is derived from an EMBL/GenBank/DDBJ whole genome shotgun (WGS) entry which is preliminary data.</text>
</comment>
<dbReference type="AlphaFoldDB" id="I3D386"/>
<proteinExistence type="predicted"/>
<evidence type="ECO:0000313" key="1">
    <source>
        <dbReference type="EMBL" id="EIJ66179.1"/>
    </source>
</evidence>
<organism evidence="1 2">
    <name type="scientific">Candidatus Nitrosopumilus salarius BD31</name>
    <dbReference type="NCBI Taxonomy" id="859350"/>
    <lineage>
        <taxon>Archaea</taxon>
        <taxon>Nitrososphaerota</taxon>
        <taxon>Nitrososphaeria</taxon>
        <taxon>Nitrosopumilales</taxon>
        <taxon>Nitrosopumilaceae</taxon>
        <taxon>Nitrosopumilus</taxon>
    </lineage>
</organism>
<dbReference type="EMBL" id="AEXL02000078">
    <property type="protein sequence ID" value="EIJ66179.1"/>
    <property type="molecule type" value="Genomic_DNA"/>
</dbReference>
<dbReference type="RefSeq" id="WP_008298763.1">
    <property type="nucleotide sequence ID" value="NZ_AEXL02000078.1"/>
</dbReference>
<dbReference type="PATRIC" id="fig|859350.6.peg.794"/>
<evidence type="ECO:0000313" key="2">
    <source>
        <dbReference type="Proteomes" id="UP000003423"/>
    </source>
</evidence>
<name>I3D386_9ARCH</name>
<accession>I3D386</accession>
<keyword evidence="2" id="KW-1185">Reference proteome</keyword>
<dbReference type="Proteomes" id="UP000003423">
    <property type="component" value="Unassembled WGS sequence"/>
</dbReference>
<sequence length="90" mass="10511">MVLTQKNLEDILGFVEKSINNLAKETFENLEIEGGIKGMENFLQNQFDVRLENLLGAKNSSIHHLESQMKNIVIQRKQNIFEEIFNQYKN</sequence>
<gene>
    <name evidence="1" type="ORF">BD31_I1706</name>
</gene>
<protein>
    <submittedName>
        <fullName evidence="1">Uncharacterized protein</fullName>
    </submittedName>
</protein>
<reference evidence="1 2" key="1">
    <citation type="journal article" date="2012" name="J. Bacteriol.">
        <title>Genome sequence of "Candidatus Nitrosopumilus salaria" BD31, an ammonia-oxidizing archaeon from the San Francisco Bay estuary.</title>
        <authorList>
            <person name="Mosier A.C."/>
            <person name="Allen E.E."/>
            <person name="Kim M."/>
            <person name="Ferriera S."/>
            <person name="Francis C.A."/>
        </authorList>
    </citation>
    <scope>NUCLEOTIDE SEQUENCE [LARGE SCALE GENOMIC DNA]</scope>
    <source>
        <strain evidence="1 2">BD31</strain>
    </source>
</reference>